<comment type="caution">
    <text evidence="11">The sequence shown here is derived from an EMBL/GenBank/DDBJ whole genome shotgun (WGS) entry which is preliminary data.</text>
</comment>
<keyword evidence="5" id="KW-0862">Zinc</keyword>
<keyword evidence="9" id="KW-0812">Transmembrane</keyword>
<evidence type="ECO:0000313" key="11">
    <source>
        <dbReference type="EMBL" id="KAJ2903564.1"/>
    </source>
</evidence>
<evidence type="ECO:0000313" key="12">
    <source>
        <dbReference type="Proteomes" id="UP001201980"/>
    </source>
</evidence>
<dbReference type="AlphaFoldDB" id="A0AAD5RUZ1"/>
<feature type="compositionally biased region" description="Polar residues" evidence="8">
    <location>
        <begin position="393"/>
        <end position="411"/>
    </location>
</feature>
<feature type="region of interest" description="Disordered" evidence="8">
    <location>
        <begin position="795"/>
        <end position="815"/>
    </location>
</feature>
<proteinExistence type="predicted"/>
<dbReference type="GO" id="GO:0000785">
    <property type="term" value="C:chromatin"/>
    <property type="evidence" value="ECO:0007669"/>
    <property type="project" value="TreeGrafter"/>
</dbReference>
<dbReference type="GO" id="GO:0000978">
    <property type="term" value="F:RNA polymerase II cis-regulatory region sequence-specific DNA binding"/>
    <property type="evidence" value="ECO:0007669"/>
    <property type="project" value="InterPro"/>
</dbReference>
<keyword evidence="9" id="KW-0472">Membrane</keyword>
<dbReference type="GO" id="GO:0008270">
    <property type="term" value="F:zinc ion binding"/>
    <property type="evidence" value="ECO:0007669"/>
    <property type="project" value="UniProtKB-KW"/>
</dbReference>
<dbReference type="InterPro" id="IPR007219">
    <property type="entry name" value="XnlR_reg_dom"/>
</dbReference>
<dbReference type="InterPro" id="IPR013087">
    <property type="entry name" value="Znf_C2H2_type"/>
</dbReference>
<dbReference type="Proteomes" id="UP001201980">
    <property type="component" value="Unassembled WGS sequence"/>
</dbReference>
<feature type="compositionally biased region" description="Basic and acidic residues" evidence="8">
    <location>
        <begin position="16"/>
        <end position="25"/>
    </location>
</feature>
<dbReference type="EMBL" id="JAKWBI020000078">
    <property type="protein sequence ID" value="KAJ2903564.1"/>
    <property type="molecule type" value="Genomic_DNA"/>
</dbReference>
<keyword evidence="4 7" id="KW-0863">Zinc-finger</keyword>
<feature type="transmembrane region" description="Helical" evidence="9">
    <location>
        <begin position="925"/>
        <end position="942"/>
    </location>
</feature>
<feature type="compositionally biased region" description="Basic and acidic residues" evidence="8">
    <location>
        <begin position="109"/>
        <end position="118"/>
    </location>
</feature>
<feature type="compositionally biased region" description="Low complexity" evidence="8">
    <location>
        <begin position="68"/>
        <end position="87"/>
    </location>
</feature>
<comment type="subcellular location">
    <subcellularLocation>
        <location evidence="1">Nucleus</location>
    </subcellularLocation>
</comment>
<feature type="domain" description="C2H2-type" evidence="10">
    <location>
        <begin position="181"/>
        <end position="210"/>
    </location>
</feature>
<organism evidence="11 12">
    <name type="scientific">Zalerion maritima</name>
    <dbReference type="NCBI Taxonomy" id="339359"/>
    <lineage>
        <taxon>Eukaryota</taxon>
        <taxon>Fungi</taxon>
        <taxon>Dikarya</taxon>
        <taxon>Ascomycota</taxon>
        <taxon>Pezizomycotina</taxon>
        <taxon>Sordariomycetes</taxon>
        <taxon>Lulworthiomycetidae</taxon>
        <taxon>Lulworthiales</taxon>
        <taxon>Lulworthiaceae</taxon>
        <taxon>Zalerion</taxon>
    </lineage>
</organism>
<dbReference type="SMART" id="SM00355">
    <property type="entry name" value="ZnF_C2H2"/>
    <property type="match status" value="1"/>
</dbReference>
<evidence type="ECO:0000256" key="8">
    <source>
        <dbReference type="SAM" id="MobiDB-lite"/>
    </source>
</evidence>
<gene>
    <name evidence="11" type="ORF">MKZ38_009689</name>
</gene>
<keyword evidence="12" id="KW-1185">Reference proteome</keyword>
<reference evidence="11" key="1">
    <citation type="submission" date="2022-07" db="EMBL/GenBank/DDBJ databases">
        <title>Draft genome sequence of Zalerion maritima ATCC 34329, a (micro)plastics degrading marine fungus.</title>
        <authorList>
            <person name="Paco A."/>
            <person name="Goncalves M.F.M."/>
            <person name="Rocha-Santos T.A.P."/>
            <person name="Alves A."/>
        </authorList>
    </citation>
    <scope>NUCLEOTIDE SEQUENCE</scope>
    <source>
        <strain evidence="11">ATCC 34329</strain>
    </source>
</reference>
<evidence type="ECO:0000259" key="10">
    <source>
        <dbReference type="PROSITE" id="PS50157"/>
    </source>
</evidence>
<dbReference type="Gene3D" id="3.30.160.60">
    <property type="entry name" value="Classic Zinc Finger"/>
    <property type="match status" value="1"/>
</dbReference>
<keyword evidence="3" id="KW-0677">Repeat</keyword>
<dbReference type="SUPFAM" id="SSF57667">
    <property type="entry name" value="beta-beta-alpha zinc fingers"/>
    <property type="match status" value="1"/>
</dbReference>
<name>A0AAD5RUZ1_9PEZI</name>
<dbReference type="Pfam" id="PF04082">
    <property type="entry name" value="Fungal_trans"/>
    <property type="match status" value="1"/>
</dbReference>
<keyword evidence="9" id="KW-1133">Transmembrane helix</keyword>
<feature type="compositionally biased region" description="Polar residues" evidence="8">
    <location>
        <begin position="95"/>
        <end position="105"/>
    </location>
</feature>
<evidence type="ECO:0000256" key="7">
    <source>
        <dbReference type="PROSITE-ProRule" id="PRU00042"/>
    </source>
</evidence>
<keyword evidence="6" id="KW-0539">Nucleus</keyword>
<evidence type="ECO:0000256" key="5">
    <source>
        <dbReference type="ARBA" id="ARBA00022833"/>
    </source>
</evidence>
<feature type="compositionally biased region" description="Low complexity" evidence="8">
    <location>
        <begin position="35"/>
        <end position="45"/>
    </location>
</feature>
<keyword evidence="2" id="KW-0479">Metal-binding</keyword>
<evidence type="ECO:0000256" key="2">
    <source>
        <dbReference type="ARBA" id="ARBA00022723"/>
    </source>
</evidence>
<dbReference type="PANTHER" id="PTHR40626:SF30">
    <property type="entry name" value="FINGER DOMAIN PROTEIN, PUTATIVE (AFU_ORTHOLOGUE AFUA_4G13600)-RELATED"/>
    <property type="match status" value="1"/>
</dbReference>
<evidence type="ECO:0000256" key="1">
    <source>
        <dbReference type="ARBA" id="ARBA00004123"/>
    </source>
</evidence>
<dbReference type="GO" id="GO:0000981">
    <property type="term" value="F:DNA-binding transcription factor activity, RNA polymerase II-specific"/>
    <property type="evidence" value="ECO:0007669"/>
    <property type="project" value="InterPro"/>
</dbReference>
<sequence length="1023" mass="110933">MTSLSVIMDMSEDDQDARAIKKDGTSRGGYQYTGAPSSSSTTPAQPSLPPIDQQLALSSLGSKRRLSKQSSSSSSPATAPPSLSQTPFTGPTPPGHSSSAHSTPTIHPPDADPMDRHGYGHSGQTSAMRMRSVGGSSRADSDMPLKLTPITGRVSRAKKGIPVHICESCKPPKLSHEKPKYQCQYPGCEKAFHRSDLLQRHQQRHETEGDRASSRRASDVSSAGAPATSPYPGSYHTGTTKSPSAQPISPPARSPSFPSVLQPPTTYGQAQNQYATAPATTLSGYSPSMYTPNGNTTAVTEAQYHTVPTTGVLAPPTITRQNSWPVASQPVYQSQMYHPSAHQYGYPDQMSPYQYGTGLGPETGMGEGYEFQGMASPIVVSPTPVSSATNSVLSGYTNTPGQPLSSPSSNRLAPETAFGQWSSSSTPSMSSVTLSAGTLPLAQGDLFPTGVDLDTEGMDVTMLMAPQMTPGFTTMVAPCLPLQRTVQQPNIANMHEYLNVYFRKVAPKLPVVHVSSSKIPEKPDEFSGIISPVGMGRAPRTKVLQCAMAAVASQFMPGREARVLGDRMHRWASSEAKISLEMSNIKVMQTIVLCEYYSRFRGRKAAVHPTHEFEWVYRQLLEDIKKRNLLQPHPTTNFADWINLETRRRLLSACFLLDIHSSTLQSQQTLTGRFMNLQSGNPLPIPLTRPTAPLWECPDEPTWKTLLDSNARLRHVVKAESEVVPSVQSIDPIRAAEVECLPFDGCLIAVAEAFSLCPEPNTPSEGQLPQSLPVFGEQLDVGKLSSNASSVSLSSSASQSTLASDDEFGDDESPEDALQMAREIEEMTQLANTANYQLLFPNNPTSLTYAALRVTPLLALLSVSGNTFLFARKITNQKTFVARRRKLRAWANSRGCGVAAKWAAKALLELLDEGRDRKESWAHEISGYWMVYVCVLILWAFGHRGLPNLNGAEDETAVFGWLKSLGETKGNVEHLRQRPSSEGLIRAAKSRLATEASNGPNKLFVDAIGVLGKLDGTVDKAWF</sequence>
<dbReference type="GO" id="GO:0006351">
    <property type="term" value="P:DNA-templated transcription"/>
    <property type="evidence" value="ECO:0007669"/>
    <property type="project" value="InterPro"/>
</dbReference>
<feature type="region of interest" description="Disordered" evidence="8">
    <location>
        <begin position="393"/>
        <end position="424"/>
    </location>
</feature>
<dbReference type="InterPro" id="IPR051059">
    <property type="entry name" value="VerF-like"/>
</dbReference>
<dbReference type="PANTHER" id="PTHR40626">
    <property type="entry name" value="MIP31509P"/>
    <property type="match status" value="1"/>
</dbReference>
<dbReference type="PROSITE" id="PS00028">
    <property type="entry name" value="ZINC_FINGER_C2H2_1"/>
    <property type="match status" value="1"/>
</dbReference>
<feature type="region of interest" description="Disordered" evidence="8">
    <location>
        <begin position="1"/>
        <end position="150"/>
    </location>
</feature>
<dbReference type="PROSITE" id="PS50157">
    <property type="entry name" value="ZINC_FINGER_C2H2_2"/>
    <property type="match status" value="1"/>
</dbReference>
<feature type="compositionally biased region" description="Polar residues" evidence="8">
    <location>
        <begin position="256"/>
        <end position="266"/>
    </location>
</feature>
<evidence type="ECO:0000256" key="6">
    <source>
        <dbReference type="ARBA" id="ARBA00023242"/>
    </source>
</evidence>
<evidence type="ECO:0000256" key="3">
    <source>
        <dbReference type="ARBA" id="ARBA00022737"/>
    </source>
</evidence>
<feature type="compositionally biased region" description="Polar residues" evidence="8">
    <location>
        <begin position="236"/>
        <end position="247"/>
    </location>
</feature>
<evidence type="ECO:0000256" key="4">
    <source>
        <dbReference type="ARBA" id="ARBA00022771"/>
    </source>
</evidence>
<feature type="compositionally biased region" description="Acidic residues" evidence="8">
    <location>
        <begin position="804"/>
        <end position="815"/>
    </location>
</feature>
<protein>
    <recommendedName>
        <fullName evidence="10">C2H2-type domain-containing protein</fullName>
    </recommendedName>
</protein>
<evidence type="ECO:0000256" key="9">
    <source>
        <dbReference type="SAM" id="Phobius"/>
    </source>
</evidence>
<dbReference type="InterPro" id="IPR036236">
    <property type="entry name" value="Znf_C2H2_sf"/>
</dbReference>
<feature type="compositionally biased region" description="Basic and acidic residues" evidence="8">
    <location>
        <begin position="199"/>
        <end position="218"/>
    </location>
</feature>
<accession>A0AAD5RUZ1</accession>
<feature type="transmembrane region" description="Helical" evidence="9">
    <location>
        <begin position="850"/>
        <end position="871"/>
    </location>
</feature>
<dbReference type="GO" id="GO:0005634">
    <property type="term" value="C:nucleus"/>
    <property type="evidence" value="ECO:0007669"/>
    <property type="project" value="UniProtKB-SubCell"/>
</dbReference>
<feature type="region of interest" description="Disordered" evidence="8">
    <location>
        <begin position="199"/>
        <end position="266"/>
    </location>
</feature>
<dbReference type="CDD" id="cd12148">
    <property type="entry name" value="fungal_TF_MHR"/>
    <property type="match status" value="1"/>
</dbReference>